<sequence length="131" mass="14415">MGPRLQIHPVVIEIDAAGDDGYDNNGSSGYEVEDYSDSDLDDVSDDIDDKGANDDRNVKTSSVGKPSQGIVIRYDPGAHISIIGPDTTHAFEFLEYPDILLVHQLAVDSEHKELFVGQKFATKEEYVFAIK</sequence>
<reference evidence="2 3" key="1">
    <citation type="submission" date="2023-03" db="EMBL/GenBank/DDBJ databases">
        <title>WGS of Gossypium arboreum.</title>
        <authorList>
            <person name="Yu D."/>
        </authorList>
    </citation>
    <scope>NUCLEOTIDE SEQUENCE [LARGE SCALE GENOMIC DNA]</scope>
    <source>
        <tissue evidence="2">Leaf</tissue>
    </source>
</reference>
<dbReference type="EMBL" id="JARKNE010000008">
    <property type="protein sequence ID" value="KAK5811628.1"/>
    <property type="molecule type" value="Genomic_DNA"/>
</dbReference>
<proteinExistence type="predicted"/>
<accession>A0ABR0NZ65</accession>
<feature type="compositionally biased region" description="Acidic residues" evidence="1">
    <location>
        <begin position="31"/>
        <end position="48"/>
    </location>
</feature>
<evidence type="ECO:0000313" key="2">
    <source>
        <dbReference type="EMBL" id="KAK5811628.1"/>
    </source>
</evidence>
<keyword evidence="3" id="KW-1185">Reference proteome</keyword>
<name>A0ABR0NZ65_GOSAR</name>
<evidence type="ECO:0000256" key="1">
    <source>
        <dbReference type="SAM" id="MobiDB-lite"/>
    </source>
</evidence>
<feature type="compositionally biased region" description="Basic and acidic residues" evidence="1">
    <location>
        <begin position="49"/>
        <end position="58"/>
    </location>
</feature>
<comment type="caution">
    <text evidence="2">The sequence shown here is derived from an EMBL/GenBank/DDBJ whole genome shotgun (WGS) entry which is preliminary data.</text>
</comment>
<dbReference type="Proteomes" id="UP001358586">
    <property type="component" value="Chromosome 8"/>
</dbReference>
<organism evidence="2 3">
    <name type="scientific">Gossypium arboreum</name>
    <name type="common">Tree cotton</name>
    <name type="synonym">Gossypium nanking</name>
    <dbReference type="NCBI Taxonomy" id="29729"/>
    <lineage>
        <taxon>Eukaryota</taxon>
        <taxon>Viridiplantae</taxon>
        <taxon>Streptophyta</taxon>
        <taxon>Embryophyta</taxon>
        <taxon>Tracheophyta</taxon>
        <taxon>Spermatophyta</taxon>
        <taxon>Magnoliopsida</taxon>
        <taxon>eudicotyledons</taxon>
        <taxon>Gunneridae</taxon>
        <taxon>Pentapetalae</taxon>
        <taxon>rosids</taxon>
        <taxon>malvids</taxon>
        <taxon>Malvales</taxon>
        <taxon>Malvaceae</taxon>
        <taxon>Malvoideae</taxon>
        <taxon>Gossypium</taxon>
    </lineage>
</organism>
<feature type="region of interest" description="Disordered" evidence="1">
    <location>
        <begin position="16"/>
        <end position="64"/>
    </location>
</feature>
<protein>
    <submittedName>
        <fullName evidence="2">Uncharacterized protein</fullName>
    </submittedName>
</protein>
<gene>
    <name evidence="2" type="ORF">PVK06_026980</name>
</gene>
<evidence type="ECO:0000313" key="3">
    <source>
        <dbReference type="Proteomes" id="UP001358586"/>
    </source>
</evidence>